<dbReference type="Proteomes" id="UP001558613">
    <property type="component" value="Unassembled WGS sequence"/>
</dbReference>
<reference evidence="1 2" key="1">
    <citation type="submission" date="2023-09" db="EMBL/GenBank/DDBJ databases">
        <authorList>
            <person name="Wang M."/>
        </authorList>
    </citation>
    <scope>NUCLEOTIDE SEQUENCE [LARGE SCALE GENOMIC DNA]</scope>
    <source>
        <strain evidence="1">GT-2023</strain>
        <tissue evidence="1">Liver</tissue>
    </source>
</reference>
<evidence type="ECO:0000313" key="2">
    <source>
        <dbReference type="Proteomes" id="UP001558613"/>
    </source>
</evidence>
<sequence length="90" mass="10130">MRRFRQQPQKQPAIRGIFISIHGVSVSACLKEREKGRGIIADGWGGGLVCLRKLKPPLKQHYTVTQKRVHFSLSSVIFLSDSRTTLSTKP</sequence>
<keyword evidence="2" id="KW-1185">Reference proteome</keyword>
<name>A0ABR3N2Z3_9TELE</name>
<comment type="caution">
    <text evidence="1">The sequence shown here is derived from an EMBL/GenBank/DDBJ whole genome shotgun (WGS) entry which is preliminary data.</text>
</comment>
<dbReference type="PROSITE" id="PS51257">
    <property type="entry name" value="PROKAR_LIPOPROTEIN"/>
    <property type="match status" value="1"/>
</dbReference>
<accession>A0ABR3N2Z3</accession>
<protein>
    <submittedName>
        <fullName evidence="1">Uncharacterized protein</fullName>
    </submittedName>
</protein>
<proteinExistence type="predicted"/>
<gene>
    <name evidence="1" type="ORF">QQF64_030238</name>
</gene>
<dbReference type="EMBL" id="JAYMGO010000007">
    <property type="protein sequence ID" value="KAL1271222.1"/>
    <property type="molecule type" value="Genomic_DNA"/>
</dbReference>
<organism evidence="1 2">
    <name type="scientific">Cirrhinus molitorella</name>
    <name type="common">mud carp</name>
    <dbReference type="NCBI Taxonomy" id="172907"/>
    <lineage>
        <taxon>Eukaryota</taxon>
        <taxon>Metazoa</taxon>
        <taxon>Chordata</taxon>
        <taxon>Craniata</taxon>
        <taxon>Vertebrata</taxon>
        <taxon>Euteleostomi</taxon>
        <taxon>Actinopterygii</taxon>
        <taxon>Neopterygii</taxon>
        <taxon>Teleostei</taxon>
        <taxon>Ostariophysi</taxon>
        <taxon>Cypriniformes</taxon>
        <taxon>Cyprinidae</taxon>
        <taxon>Labeoninae</taxon>
        <taxon>Labeonini</taxon>
        <taxon>Cirrhinus</taxon>
    </lineage>
</organism>
<evidence type="ECO:0000313" key="1">
    <source>
        <dbReference type="EMBL" id="KAL1271222.1"/>
    </source>
</evidence>